<evidence type="ECO:0000313" key="1">
    <source>
        <dbReference type="EMBL" id="WOG89479.1"/>
    </source>
</evidence>
<gene>
    <name evidence="1" type="ORF">DCAR_0208717</name>
</gene>
<dbReference type="Proteomes" id="UP000077755">
    <property type="component" value="Chromosome 2"/>
</dbReference>
<evidence type="ECO:0000313" key="2">
    <source>
        <dbReference type="Proteomes" id="UP000077755"/>
    </source>
</evidence>
<reference evidence="1" key="1">
    <citation type="journal article" date="2016" name="Nat. Genet.">
        <title>A high-quality carrot genome assembly provides new insights into carotenoid accumulation and asterid genome evolution.</title>
        <authorList>
            <person name="Iorizzo M."/>
            <person name="Ellison S."/>
            <person name="Senalik D."/>
            <person name="Zeng P."/>
            <person name="Satapoomin P."/>
            <person name="Huang J."/>
            <person name="Bowman M."/>
            <person name="Iovene M."/>
            <person name="Sanseverino W."/>
            <person name="Cavagnaro P."/>
            <person name="Yildiz M."/>
            <person name="Macko-Podgorni A."/>
            <person name="Moranska E."/>
            <person name="Grzebelus E."/>
            <person name="Grzebelus D."/>
            <person name="Ashrafi H."/>
            <person name="Zheng Z."/>
            <person name="Cheng S."/>
            <person name="Spooner D."/>
            <person name="Van Deynze A."/>
            <person name="Simon P."/>
        </authorList>
    </citation>
    <scope>NUCLEOTIDE SEQUENCE</scope>
    <source>
        <tissue evidence="1">Leaf</tissue>
    </source>
</reference>
<organism evidence="1 2">
    <name type="scientific">Daucus carota subsp. sativus</name>
    <name type="common">Carrot</name>
    <dbReference type="NCBI Taxonomy" id="79200"/>
    <lineage>
        <taxon>Eukaryota</taxon>
        <taxon>Viridiplantae</taxon>
        <taxon>Streptophyta</taxon>
        <taxon>Embryophyta</taxon>
        <taxon>Tracheophyta</taxon>
        <taxon>Spermatophyta</taxon>
        <taxon>Magnoliopsida</taxon>
        <taxon>eudicotyledons</taxon>
        <taxon>Gunneridae</taxon>
        <taxon>Pentapetalae</taxon>
        <taxon>asterids</taxon>
        <taxon>campanulids</taxon>
        <taxon>Apiales</taxon>
        <taxon>Apiaceae</taxon>
        <taxon>Apioideae</taxon>
        <taxon>Scandiceae</taxon>
        <taxon>Daucinae</taxon>
        <taxon>Daucus</taxon>
        <taxon>Daucus sect. Daucus</taxon>
    </lineage>
</organism>
<sequence>MTSTHASFYVSGVKDEYVLRVNDNFVVFSGFHISTHKPDSDKQNTVHLREKEAARFIRPARVI</sequence>
<proteinExistence type="predicted"/>
<accession>A0A166ERI9</accession>
<reference evidence="1" key="2">
    <citation type="submission" date="2022-03" db="EMBL/GenBank/DDBJ databases">
        <title>Draft title - Genomic analysis of global carrot germplasm unveils the trajectory of domestication and the origin of high carotenoid orange carrot.</title>
        <authorList>
            <person name="Iorizzo M."/>
            <person name="Ellison S."/>
            <person name="Senalik D."/>
            <person name="Macko-Podgorni A."/>
            <person name="Grzebelus D."/>
            <person name="Bostan H."/>
            <person name="Rolling W."/>
            <person name="Curaba J."/>
            <person name="Simon P."/>
        </authorList>
    </citation>
    <scope>NUCLEOTIDE SEQUENCE</scope>
    <source>
        <tissue evidence="1">Leaf</tissue>
    </source>
</reference>
<keyword evidence="2" id="KW-1185">Reference proteome</keyword>
<dbReference type="AlphaFoldDB" id="A0A166ERI9"/>
<dbReference type="Gramene" id="KZN06885">
    <property type="protein sequence ID" value="KZN06885"/>
    <property type="gene ID" value="DCAR_007722"/>
</dbReference>
<name>A0A166ERI9_DAUCS</name>
<dbReference type="EMBL" id="CP093344">
    <property type="protein sequence ID" value="WOG89479.1"/>
    <property type="molecule type" value="Genomic_DNA"/>
</dbReference>
<protein>
    <submittedName>
        <fullName evidence="1">Uncharacterized protein</fullName>
    </submittedName>
</protein>